<dbReference type="Gene3D" id="3.40.50.10490">
    <property type="entry name" value="Glucose-6-phosphate isomerase like protein, domain 1"/>
    <property type="match status" value="1"/>
</dbReference>
<dbReference type="Proteomes" id="UP000188993">
    <property type="component" value="Chromosome"/>
</dbReference>
<dbReference type="InterPro" id="IPR009057">
    <property type="entry name" value="Homeodomain-like_sf"/>
</dbReference>
<dbReference type="Pfam" id="PF01380">
    <property type="entry name" value="SIS"/>
    <property type="match status" value="1"/>
</dbReference>
<dbReference type="SUPFAM" id="SSF46689">
    <property type="entry name" value="Homeodomain-like"/>
    <property type="match status" value="1"/>
</dbReference>
<evidence type="ECO:0000313" key="6">
    <source>
        <dbReference type="EMBL" id="AQS54253.1"/>
    </source>
</evidence>
<dbReference type="SUPFAM" id="SSF53697">
    <property type="entry name" value="SIS domain"/>
    <property type="match status" value="1"/>
</dbReference>
<dbReference type="AlphaFoldDB" id="A0A1S6IRS3"/>
<dbReference type="RefSeq" id="WP_062469758.1">
    <property type="nucleotide sequence ID" value="NZ_BBYN01000014.1"/>
</dbReference>
<dbReference type="GO" id="GO:0003700">
    <property type="term" value="F:DNA-binding transcription factor activity"/>
    <property type="evidence" value="ECO:0007669"/>
    <property type="project" value="InterPro"/>
</dbReference>
<accession>A0A1S6IRS3</accession>
<dbReference type="STRING" id="708126.BW727_101929"/>
<evidence type="ECO:0000256" key="2">
    <source>
        <dbReference type="ARBA" id="ARBA00023125"/>
    </source>
</evidence>
<dbReference type="InterPro" id="IPR046348">
    <property type="entry name" value="SIS_dom_sf"/>
</dbReference>
<organism evidence="6 7">
    <name type="scientific">Jeotgalibaca dankookensis</name>
    <dbReference type="NCBI Taxonomy" id="708126"/>
    <lineage>
        <taxon>Bacteria</taxon>
        <taxon>Bacillati</taxon>
        <taxon>Bacillota</taxon>
        <taxon>Bacilli</taxon>
        <taxon>Lactobacillales</taxon>
        <taxon>Carnobacteriaceae</taxon>
        <taxon>Jeotgalibaca</taxon>
    </lineage>
</organism>
<dbReference type="InterPro" id="IPR036388">
    <property type="entry name" value="WH-like_DNA-bd_sf"/>
</dbReference>
<dbReference type="PROSITE" id="PS51071">
    <property type="entry name" value="HTH_RPIR"/>
    <property type="match status" value="1"/>
</dbReference>
<keyword evidence="2" id="KW-0238">DNA-binding</keyword>
<evidence type="ECO:0000259" key="5">
    <source>
        <dbReference type="PROSITE" id="PS51464"/>
    </source>
</evidence>
<dbReference type="EMBL" id="CP019728">
    <property type="protein sequence ID" value="AQS54253.1"/>
    <property type="molecule type" value="Genomic_DNA"/>
</dbReference>
<dbReference type="CDD" id="cd05013">
    <property type="entry name" value="SIS_RpiR"/>
    <property type="match status" value="1"/>
</dbReference>
<feature type="domain" description="HTH rpiR-type" evidence="4">
    <location>
        <begin position="6"/>
        <end position="82"/>
    </location>
</feature>
<dbReference type="InterPro" id="IPR000281">
    <property type="entry name" value="HTH_RpiR"/>
</dbReference>
<dbReference type="GO" id="GO:1901135">
    <property type="term" value="P:carbohydrate derivative metabolic process"/>
    <property type="evidence" value="ECO:0007669"/>
    <property type="project" value="InterPro"/>
</dbReference>
<dbReference type="InterPro" id="IPR001347">
    <property type="entry name" value="SIS_dom"/>
</dbReference>
<proteinExistence type="predicted"/>
<dbReference type="PROSITE" id="PS51464">
    <property type="entry name" value="SIS"/>
    <property type="match status" value="1"/>
</dbReference>
<evidence type="ECO:0000259" key="4">
    <source>
        <dbReference type="PROSITE" id="PS51071"/>
    </source>
</evidence>
<reference evidence="6 7" key="1">
    <citation type="journal article" date="2014" name="Int. J. Syst. Evol. Microbiol.">
        <title>Jeotgalibaca dankookensis gen. nov., sp. nov., a member of the family Carnobacteriaceae, isolated from seujeot (Korean traditional food).</title>
        <authorList>
            <person name="Lee D.G."/>
            <person name="Trujillo M.E."/>
            <person name="Kang H."/>
            <person name="Ahn T.Y."/>
        </authorList>
    </citation>
    <scope>NUCLEOTIDE SEQUENCE [LARGE SCALE GENOMIC DNA]</scope>
    <source>
        <strain evidence="6 7">EX-07</strain>
    </source>
</reference>
<sequence length="273" mass="31443">MSEYKISIIPYIESMVTHFTPLEKKIAQYFIEKPKMSEDLSSKAVSKRLYVSEASLTRFAKKCGFSGYREFIYKYEQALTETKPLSSNLMVNVFESYQELLNKSYSIIDQNKISRIIDLFLSQKRVYIYGKGSSGLVAEEMKFRFMRIGLVCEAITDNHVMQMNQVILDEDCLVIGISISGQTSEVLTGLKMAKKRGAKTILLTANQTDQEAVHCDEVLLFAIKDNLSTGNIISPQFPILIMVDIIYAFFMETNREYRQEIWQDTFKAIQREE</sequence>
<dbReference type="Pfam" id="PF01418">
    <property type="entry name" value="HTH_6"/>
    <property type="match status" value="1"/>
</dbReference>
<dbReference type="InterPro" id="IPR047640">
    <property type="entry name" value="RpiR-like"/>
</dbReference>
<dbReference type="OrthoDB" id="1648815at2"/>
<keyword evidence="3" id="KW-0804">Transcription</keyword>
<keyword evidence="1" id="KW-0805">Transcription regulation</keyword>
<name>A0A1S6IRS3_9LACT</name>
<evidence type="ECO:0000313" key="7">
    <source>
        <dbReference type="Proteomes" id="UP000188993"/>
    </source>
</evidence>
<feature type="domain" description="SIS" evidence="5">
    <location>
        <begin position="116"/>
        <end position="256"/>
    </location>
</feature>
<dbReference type="KEGG" id="jda:BW727_101929"/>
<protein>
    <submittedName>
        <fullName evidence="6">HTH-type transcriptional regulator RpiR</fullName>
    </submittedName>
</protein>
<dbReference type="PANTHER" id="PTHR30514:SF21">
    <property type="entry name" value="RPIR-FAMILY TRANSCRIPTIONAL REGULATOR"/>
    <property type="match status" value="1"/>
</dbReference>
<keyword evidence="7" id="KW-1185">Reference proteome</keyword>
<gene>
    <name evidence="6" type="primary">rpiR</name>
    <name evidence="6" type="ORF">BW727_101929</name>
</gene>
<dbReference type="PANTHER" id="PTHR30514">
    <property type="entry name" value="GLUCOKINASE"/>
    <property type="match status" value="1"/>
</dbReference>
<dbReference type="InterPro" id="IPR035472">
    <property type="entry name" value="RpiR-like_SIS"/>
</dbReference>
<evidence type="ECO:0000256" key="1">
    <source>
        <dbReference type="ARBA" id="ARBA00023015"/>
    </source>
</evidence>
<dbReference type="Gene3D" id="1.10.10.10">
    <property type="entry name" value="Winged helix-like DNA-binding domain superfamily/Winged helix DNA-binding domain"/>
    <property type="match status" value="1"/>
</dbReference>
<dbReference type="GO" id="GO:0097367">
    <property type="term" value="F:carbohydrate derivative binding"/>
    <property type="evidence" value="ECO:0007669"/>
    <property type="project" value="InterPro"/>
</dbReference>
<dbReference type="GO" id="GO:0003677">
    <property type="term" value="F:DNA binding"/>
    <property type="evidence" value="ECO:0007669"/>
    <property type="project" value="UniProtKB-KW"/>
</dbReference>
<evidence type="ECO:0000256" key="3">
    <source>
        <dbReference type="ARBA" id="ARBA00023163"/>
    </source>
</evidence>